<gene>
    <name evidence="1" type="ORF">FE257_008838</name>
</gene>
<dbReference type="EMBL" id="VCAU01000049">
    <property type="protein sequence ID" value="KAF9888268.1"/>
    <property type="molecule type" value="Genomic_DNA"/>
</dbReference>
<keyword evidence="2" id="KW-1185">Reference proteome</keyword>
<sequence length="158" mass="17972">MRAVNRRSSESHINGTWIPILNWGGGGGYSDFFHSFQVSAGGARAFFLITQCEYKMPPRQLGQQEWFSWPDRYLHSMDGDLWGAGRPNVYGIVAIGKELRFLKYHDPTQNKKEADRLEKAANAEEEVALKRAKVLALCQAIDKKEKEEKGKKVLVEET</sequence>
<evidence type="ECO:0000313" key="2">
    <source>
        <dbReference type="Proteomes" id="UP001194746"/>
    </source>
</evidence>
<reference evidence="1" key="1">
    <citation type="journal article" date="2019" name="Beilstein J. Org. Chem.">
        <title>Nanangenines: drimane sesquiterpenoids as the dominant metabolite cohort of a novel Australian fungus, Aspergillus nanangensis.</title>
        <authorList>
            <person name="Lacey H.J."/>
            <person name="Gilchrist C.L.M."/>
            <person name="Crombie A."/>
            <person name="Kalaitzis J.A."/>
            <person name="Vuong D."/>
            <person name="Rutledge P.J."/>
            <person name="Turner P."/>
            <person name="Pitt J.I."/>
            <person name="Lacey E."/>
            <person name="Chooi Y.H."/>
            <person name="Piggott A.M."/>
        </authorList>
    </citation>
    <scope>NUCLEOTIDE SEQUENCE</scope>
    <source>
        <strain evidence="1">MST-FP2251</strain>
    </source>
</reference>
<organism evidence="1 2">
    <name type="scientific">Aspergillus nanangensis</name>
    <dbReference type="NCBI Taxonomy" id="2582783"/>
    <lineage>
        <taxon>Eukaryota</taxon>
        <taxon>Fungi</taxon>
        <taxon>Dikarya</taxon>
        <taxon>Ascomycota</taxon>
        <taxon>Pezizomycotina</taxon>
        <taxon>Eurotiomycetes</taxon>
        <taxon>Eurotiomycetidae</taxon>
        <taxon>Eurotiales</taxon>
        <taxon>Aspergillaceae</taxon>
        <taxon>Aspergillus</taxon>
        <taxon>Aspergillus subgen. Circumdati</taxon>
    </lineage>
</organism>
<protein>
    <submittedName>
        <fullName evidence="1">Uncharacterized protein</fullName>
    </submittedName>
</protein>
<dbReference type="Proteomes" id="UP001194746">
    <property type="component" value="Unassembled WGS sequence"/>
</dbReference>
<accession>A0AAD4GUA1</accession>
<proteinExistence type="predicted"/>
<evidence type="ECO:0000313" key="1">
    <source>
        <dbReference type="EMBL" id="KAF9888268.1"/>
    </source>
</evidence>
<dbReference type="AlphaFoldDB" id="A0AAD4GUA1"/>
<name>A0AAD4GUA1_ASPNN</name>
<comment type="caution">
    <text evidence="1">The sequence shown here is derived from an EMBL/GenBank/DDBJ whole genome shotgun (WGS) entry which is preliminary data.</text>
</comment>
<reference evidence="1" key="2">
    <citation type="submission" date="2020-02" db="EMBL/GenBank/DDBJ databases">
        <authorList>
            <person name="Gilchrist C.L.M."/>
            <person name="Chooi Y.-H."/>
        </authorList>
    </citation>
    <scope>NUCLEOTIDE SEQUENCE</scope>
    <source>
        <strain evidence="1">MST-FP2251</strain>
    </source>
</reference>